<dbReference type="AlphaFoldDB" id="A0A517W211"/>
<dbReference type="EMBL" id="CP037920">
    <property type="protein sequence ID" value="QDT99288.1"/>
    <property type="molecule type" value="Genomic_DNA"/>
</dbReference>
<feature type="signal peptide" evidence="1">
    <location>
        <begin position="1"/>
        <end position="26"/>
    </location>
</feature>
<name>A0A517W211_9PLAN</name>
<organism evidence="2 3">
    <name type="scientific">Gimesia aquarii</name>
    <dbReference type="NCBI Taxonomy" id="2527964"/>
    <lineage>
        <taxon>Bacteria</taxon>
        <taxon>Pseudomonadati</taxon>
        <taxon>Planctomycetota</taxon>
        <taxon>Planctomycetia</taxon>
        <taxon>Planctomycetales</taxon>
        <taxon>Planctomycetaceae</taxon>
        <taxon>Gimesia</taxon>
    </lineage>
</organism>
<feature type="chain" id="PRO_5022195962" evidence="1">
    <location>
        <begin position="27"/>
        <end position="172"/>
    </location>
</feature>
<reference evidence="2 3" key="1">
    <citation type="submission" date="2019-03" db="EMBL/GenBank/DDBJ databases">
        <title>Deep-cultivation of Planctomycetes and their phenomic and genomic characterization uncovers novel biology.</title>
        <authorList>
            <person name="Wiegand S."/>
            <person name="Jogler M."/>
            <person name="Boedeker C."/>
            <person name="Pinto D."/>
            <person name="Vollmers J."/>
            <person name="Rivas-Marin E."/>
            <person name="Kohn T."/>
            <person name="Peeters S.H."/>
            <person name="Heuer A."/>
            <person name="Rast P."/>
            <person name="Oberbeckmann S."/>
            <person name="Bunk B."/>
            <person name="Jeske O."/>
            <person name="Meyerdierks A."/>
            <person name="Storesund J.E."/>
            <person name="Kallscheuer N."/>
            <person name="Luecker S."/>
            <person name="Lage O.M."/>
            <person name="Pohl T."/>
            <person name="Merkel B.J."/>
            <person name="Hornburger P."/>
            <person name="Mueller R.-W."/>
            <person name="Bruemmer F."/>
            <person name="Labrenz M."/>
            <person name="Spormann A.M."/>
            <person name="Op den Camp H."/>
            <person name="Overmann J."/>
            <person name="Amann R."/>
            <person name="Jetten M.S.M."/>
            <person name="Mascher T."/>
            <person name="Medema M.H."/>
            <person name="Devos D.P."/>
            <person name="Kaster A.-K."/>
            <person name="Ovreas L."/>
            <person name="Rohde M."/>
            <person name="Galperin M.Y."/>
            <person name="Jogler C."/>
        </authorList>
    </citation>
    <scope>NUCLEOTIDE SEQUENCE [LARGE SCALE GENOMIC DNA]</scope>
    <source>
        <strain evidence="2 3">V144</strain>
    </source>
</reference>
<evidence type="ECO:0000256" key="1">
    <source>
        <dbReference type="SAM" id="SignalP"/>
    </source>
</evidence>
<proteinExistence type="predicted"/>
<sequence length="172" mass="19277" precursor="true">MMSTRCRLCFQIIPLALLLPFGCQQANNPVPLDIAMKLQKAGKTDQAIALLVLEDIEKNCQASSLRTLKMSEKQFISLNRWSRSNAHEESVLMLPLIKKAASLQIENMQAAQAAGLSAESKEIQKQLQRLIRFLQDKNRLLIYQQLGIIIEKKLNQAPANKETGKTDSTDAD</sequence>
<evidence type="ECO:0000313" key="2">
    <source>
        <dbReference type="EMBL" id="QDT99288.1"/>
    </source>
</evidence>
<evidence type="ECO:0000313" key="3">
    <source>
        <dbReference type="Proteomes" id="UP000318704"/>
    </source>
</evidence>
<accession>A0A517W211</accession>
<dbReference type="KEGG" id="gaw:V144x_47990"/>
<dbReference type="Proteomes" id="UP000318704">
    <property type="component" value="Chromosome"/>
</dbReference>
<keyword evidence="1" id="KW-0732">Signal</keyword>
<dbReference type="RefSeq" id="WP_144988653.1">
    <property type="nucleotide sequence ID" value="NZ_CP037920.1"/>
</dbReference>
<protein>
    <submittedName>
        <fullName evidence="2">Uncharacterized protein</fullName>
    </submittedName>
</protein>
<gene>
    <name evidence="2" type="ORF">V144x_47990</name>
</gene>